<sequence>MAKKKMLELNNIWKDRSKPLTLKIKLLKCLVWPVLMYECEAWTPKKEDDKRIEAIEVMCFHRRILRVKCTDKRTNVSVLKEIRTTLSLQQAINTRKLQYAGHALRNPRTTLMKTV</sequence>
<dbReference type="PANTHER" id="PTHR47027:SF20">
    <property type="entry name" value="REVERSE TRANSCRIPTASE-LIKE PROTEIN WITH RNA-DIRECTED DNA POLYMERASE DOMAIN"/>
    <property type="match status" value="1"/>
</dbReference>
<evidence type="ECO:0000313" key="1">
    <source>
        <dbReference type="EMBL" id="GFR78848.1"/>
    </source>
</evidence>
<keyword evidence="2" id="KW-1185">Reference proteome</keyword>
<gene>
    <name evidence="1" type="ORF">ElyMa_000541600</name>
</gene>
<protein>
    <submittedName>
        <fullName evidence="1">Endonuclease-reverse transcriptase</fullName>
    </submittedName>
</protein>
<proteinExistence type="predicted"/>
<dbReference type="Proteomes" id="UP000762676">
    <property type="component" value="Unassembled WGS sequence"/>
</dbReference>
<dbReference type="AlphaFoldDB" id="A0AAV4FZI2"/>
<organism evidence="1 2">
    <name type="scientific">Elysia marginata</name>
    <dbReference type="NCBI Taxonomy" id="1093978"/>
    <lineage>
        <taxon>Eukaryota</taxon>
        <taxon>Metazoa</taxon>
        <taxon>Spiralia</taxon>
        <taxon>Lophotrochozoa</taxon>
        <taxon>Mollusca</taxon>
        <taxon>Gastropoda</taxon>
        <taxon>Heterobranchia</taxon>
        <taxon>Euthyneura</taxon>
        <taxon>Panpulmonata</taxon>
        <taxon>Sacoglossa</taxon>
        <taxon>Placobranchoidea</taxon>
        <taxon>Plakobranchidae</taxon>
        <taxon>Elysia</taxon>
    </lineage>
</organism>
<comment type="caution">
    <text evidence="1">The sequence shown here is derived from an EMBL/GenBank/DDBJ whole genome shotgun (WGS) entry which is preliminary data.</text>
</comment>
<keyword evidence="1" id="KW-0255">Endonuclease</keyword>
<evidence type="ECO:0000313" key="2">
    <source>
        <dbReference type="Proteomes" id="UP000762676"/>
    </source>
</evidence>
<accession>A0AAV4FZI2</accession>
<name>A0AAV4FZI2_9GAST</name>
<dbReference type="EMBL" id="BMAT01001061">
    <property type="protein sequence ID" value="GFR78848.1"/>
    <property type="molecule type" value="Genomic_DNA"/>
</dbReference>
<keyword evidence="1" id="KW-0540">Nuclease</keyword>
<dbReference type="GO" id="GO:0004519">
    <property type="term" value="F:endonuclease activity"/>
    <property type="evidence" value="ECO:0007669"/>
    <property type="project" value="UniProtKB-KW"/>
</dbReference>
<dbReference type="PANTHER" id="PTHR47027">
    <property type="entry name" value="REVERSE TRANSCRIPTASE DOMAIN-CONTAINING PROTEIN"/>
    <property type="match status" value="1"/>
</dbReference>
<reference evidence="1 2" key="1">
    <citation type="journal article" date="2021" name="Elife">
        <title>Chloroplast acquisition without the gene transfer in kleptoplastic sea slugs, Plakobranchus ocellatus.</title>
        <authorList>
            <person name="Maeda T."/>
            <person name="Takahashi S."/>
            <person name="Yoshida T."/>
            <person name="Shimamura S."/>
            <person name="Takaki Y."/>
            <person name="Nagai Y."/>
            <person name="Toyoda A."/>
            <person name="Suzuki Y."/>
            <person name="Arimoto A."/>
            <person name="Ishii H."/>
            <person name="Satoh N."/>
            <person name="Nishiyama T."/>
            <person name="Hasebe M."/>
            <person name="Maruyama T."/>
            <person name="Minagawa J."/>
            <person name="Obokata J."/>
            <person name="Shigenobu S."/>
        </authorList>
    </citation>
    <scope>NUCLEOTIDE SEQUENCE [LARGE SCALE GENOMIC DNA]</scope>
</reference>
<keyword evidence="1" id="KW-0378">Hydrolase</keyword>